<evidence type="ECO:0000313" key="10">
    <source>
        <dbReference type="EMBL" id="HJG88517.1"/>
    </source>
</evidence>
<evidence type="ECO:0000256" key="8">
    <source>
        <dbReference type="SAM" id="Phobius"/>
    </source>
</evidence>
<dbReference type="InterPro" id="IPR002142">
    <property type="entry name" value="Peptidase_S49"/>
</dbReference>
<dbReference type="GO" id="GO:0006465">
    <property type="term" value="P:signal peptide processing"/>
    <property type="evidence" value="ECO:0007669"/>
    <property type="project" value="InterPro"/>
</dbReference>
<dbReference type="GO" id="GO:0008236">
    <property type="term" value="F:serine-type peptidase activity"/>
    <property type="evidence" value="ECO:0007669"/>
    <property type="project" value="UniProtKB-KW"/>
</dbReference>
<feature type="active site" description="Proton donor/acceptor" evidence="7">
    <location>
        <position position="189"/>
    </location>
</feature>
<comment type="similarity">
    <text evidence="2">Belongs to the peptidase S49 family.</text>
</comment>
<protein>
    <submittedName>
        <fullName evidence="10">Signal peptide peptidase SppA</fullName>
    </submittedName>
</protein>
<evidence type="ECO:0000256" key="6">
    <source>
        <dbReference type="ARBA" id="ARBA00023136"/>
    </source>
</evidence>
<sequence>MKKFFTTTFACVLGVMIAIVLLSILSVVALTGMVATTETEYVAQPHTILKLDLGTVTERSQEDVMGLLMGNQEKSDGLDNILKAIATAKTSRHIDGIYIDAHGMNMGIATLDRIHRALIDFKESGKFVYAYADTYSQREYLLSAAADSVMLNPVGAVDFRGLAGQVMFWKGLYDKLGIEMQILKVGTYKSAVEPYVNTQMSDANREQTIAYMTPIWNHLLEQLSKDRNLSVEQLNNLADTLLITVEAKELVNRGLIDSLLYRPQMEQFLKDKVGIDSDDDLIFASANEVASMKQPKNKAKDEIAIVYAEGGIDLGETNGVNTAELVEDLTKIQKDKKIKAVVLRVNSPGGSAYGSEQVWAAIEAIKAAGKPVVVSMGDVAASGGYYISCNADRIFANPTTLTGSIGIYGMIPNFEGLVTDKLGITFDGVQTNRYGNFGSFNRAMTPDEHRQMQQYIERGYELFTTRCAEGRGMSLDAIKKIAEGRVWDGQTALKIGLVDELGDLDDAIAWVAQKAGLEQYKTSSYPQQKTAMEQLLEELNKNVQSRIAAAYLGESYKYLQTLEQCKNLDPLQCRMEEIELY</sequence>
<dbReference type="NCBIfam" id="TIGR00705">
    <property type="entry name" value="SppA_67K"/>
    <property type="match status" value="1"/>
</dbReference>
<evidence type="ECO:0000256" key="3">
    <source>
        <dbReference type="ARBA" id="ARBA00022670"/>
    </source>
</evidence>
<dbReference type="RefSeq" id="WP_273305561.1">
    <property type="nucleotide sequence ID" value="NZ_DYUD01000012.1"/>
</dbReference>
<comment type="subcellular location">
    <subcellularLocation>
        <location evidence="1">Membrane</location>
    </subcellularLocation>
</comment>
<feature type="domain" description="Peptidase S49" evidence="9">
    <location>
        <begin position="365"/>
        <end position="517"/>
    </location>
</feature>
<keyword evidence="4" id="KW-0378">Hydrolase</keyword>
<dbReference type="Gene3D" id="6.20.330.10">
    <property type="match status" value="1"/>
</dbReference>
<dbReference type="Gene3D" id="3.90.226.10">
    <property type="entry name" value="2-enoyl-CoA Hydratase, Chain A, domain 1"/>
    <property type="match status" value="2"/>
</dbReference>
<feature type="transmembrane region" description="Helical" evidence="8">
    <location>
        <begin position="12"/>
        <end position="35"/>
    </location>
</feature>
<evidence type="ECO:0000256" key="5">
    <source>
        <dbReference type="ARBA" id="ARBA00022825"/>
    </source>
</evidence>
<evidence type="ECO:0000256" key="7">
    <source>
        <dbReference type="PIRSR" id="PIRSR001217-1"/>
    </source>
</evidence>
<dbReference type="CDD" id="cd07023">
    <property type="entry name" value="S49_Sppa_N_C"/>
    <property type="match status" value="1"/>
</dbReference>
<evidence type="ECO:0000313" key="11">
    <source>
        <dbReference type="Proteomes" id="UP000757103"/>
    </source>
</evidence>
<dbReference type="InterPro" id="IPR047272">
    <property type="entry name" value="S49_SppA_C"/>
</dbReference>
<proteinExistence type="inferred from homology"/>
<evidence type="ECO:0000256" key="1">
    <source>
        <dbReference type="ARBA" id="ARBA00004370"/>
    </source>
</evidence>
<reference evidence="10" key="2">
    <citation type="submission" date="2021-09" db="EMBL/GenBank/DDBJ databases">
        <authorList>
            <person name="Gilroy R."/>
        </authorList>
    </citation>
    <scope>NUCLEOTIDE SEQUENCE</scope>
    <source>
        <strain evidence="10">CHK121-7720</strain>
    </source>
</reference>
<keyword evidence="8" id="KW-1133">Transmembrane helix</keyword>
<accession>A0A921MQW2</accession>
<keyword evidence="6 8" id="KW-0472">Membrane</keyword>
<evidence type="ECO:0000259" key="9">
    <source>
        <dbReference type="Pfam" id="PF01343"/>
    </source>
</evidence>
<evidence type="ECO:0000256" key="4">
    <source>
        <dbReference type="ARBA" id="ARBA00022801"/>
    </source>
</evidence>
<dbReference type="PIRSF" id="PIRSF001217">
    <property type="entry name" value="Protease_4_SppA"/>
    <property type="match status" value="1"/>
</dbReference>
<organism evidence="10 11">
    <name type="scientific">Barnesiella viscericola</name>
    <dbReference type="NCBI Taxonomy" id="397865"/>
    <lineage>
        <taxon>Bacteria</taxon>
        <taxon>Pseudomonadati</taxon>
        <taxon>Bacteroidota</taxon>
        <taxon>Bacteroidia</taxon>
        <taxon>Bacteroidales</taxon>
        <taxon>Barnesiellaceae</taxon>
        <taxon>Barnesiella</taxon>
    </lineage>
</organism>
<feature type="active site" description="Nucleophile" evidence="7">
    <location>
        <position position="382"/>
    </location>
</feature>
<evidence type="ECO:0000256" key="2">
    <source>
        <dbReference type="ARBA" id="ARBA00008683"/>
    </source>
</evidence>
<dbReference type="SUPFAM" id="SSF52096">
    <property type="entry name" value="ClpP/crotonase"/>
    <property type="match status" value="2"/>
</dbReference>
<dbReference type="EMBL" id="DYUD01000012">
    <property type="protein sequence ID" value="HJG88517.1"/>
    <property type="molecule type" value="Genomic_DNA"/>
</dbReference>
<dbReference type="GO" id="GO:0016020">
    <property type="term" value="C:membrane"/>
    <property type="evidence" value="ECO:0007669"/>
    <property type="project" value="UniProtKB-SubCell"/>
</dbReference>
<dbReference type="Proteomes" id="UP000757103">
    <property type="component" value="Unassembled WGS sequence"/>
</dbReference>
<name>A0A921MQW2_9BACT</name>
<dbReference type="PANTHER" id="PTHR33209:SF1">
    <property type="entry name" value="PEPTIDASE S49 DOMAIN-CONTAINING PROTEIN"/>
    <property type="match status" value="1"/>
</dbReference>
<dbReference type="CDD" id="cd07018">
    <property type="entry name" value="S49_SppA_67K_type"/>
    <property type="match status" value="1"/>
</dbReference>
<dbReference type="AlphaFoldDB" id="A0A921MQW2"/>
<dbReference type="PANTHER" id="PTHR33209">
    <property type="entry name" value="PROTEASE 4"/>
    <property type="match status" value="1"/>
</dbReference>
<dbReference type="InterPro" id="IPR029045">
    <property type="entry name" value="ClpP/crotonase-like_dom_sf"/>
</dbReference>
<dbReference type="InterPro" id="IPR004634">
    <property type="entry name" value="Pept_S49_pIV"/>
</dbReference>
<dbReference type="Pfam" id="PF01343">
    <property type="entry name" value="Peptidase_S49"/>
    <property type="match status" value="2"/>
</dbReference>
<dbReference type="InterPro" id="IPR047217">
    <property type="entry name" value="S49_SppA_67K_type_N"/>
</dbReference>
<keyword evidence="5" id="KW-0720">Serine protease</keyword>
<feature type="domain" description="Peptidase S49" evidence="9">
    <location>
        <begin position="121"/>
        <end position="272"/>
    </location>
</feature>
<comment type="caution">
    <text evidence="10">The sequence shown here is derived from an EMBL/GenBank/DDBJ whole genome shotgun (WGS) entry which is preliminary data.</text>
</comment>
<keyword evidence="8" id="KW-0812">Transmembrane</keyword>
<dbReference type="NCBIfam" id="TIGR00706">
    <property type="entry name" value="SppA_dom"/>
    <property type="match status" value="1"/>
</dbReference>
<keyword evidence="3" id="KW-0645">Protease</keyword>
<dbReference type="InterPro" id="IPR004635">
    <property type="entry name" value="Pept_S49_SppA"/>
</dbReference>
<reference evidence="10" key="1">
    <citation type="journal article" date="2021" name="PeerJ">
        <title>Extensive microbial diversity within the chicken gut microbiome revealed by metagenomics and culture.</title>
        <authorList>
            <person name="Gilroy R."/>
            <person name="Ravi A."/>
            <person name="Getino M."/>
            <person name="Pursley I."/>
            <person name="Horton D.L."/>
            <person name="Alikhan N.F."/>
            <person name="Baker D."/>
            <person name="Gharbi K."/>
            <person name="Hall N."/>
            <person name="Watson M."/>
            <person name="Adriaenssens E.M."/>
            <person name="Foster-Nyarko E."/>
            <person name="Jarju S."/>
            <person name="Secka A."/>
            <person name="Antonio M."/>
            <person name="Oren A."/>
            <person name="Chaudhuri R.R."/>
            <person name="La Ragione R."/>
            <person name="Hildebrand F."/>
            <person name="Pallen M.J."/>
        </authorList>
    </citation>
    <scope>NUCLEOTIDE SEQUENCE</scope>
    <source>
        <strain evidence="10">CHK121-7720</strain>
    </source>
</reference>
<gene>
    <name evidence="10" type="primary">sppA</name>
    <name evidence="10" type="ORF">K8U91_03435</name>
</gene>